<evidence type="ECO:0000256" key="1">
    <source>
        <dbReference type="SAM" id="MobiDB-lite"/>
    </source>
</evidence>
<evidence type="ECO:0000313" key="2">
    <source>
        <dbReference type="EMBL" id="PAN05094.1"/>
    </source>
</evidence>
<reference evidence="2" key="1">
    <citation type="submission" date="2018-04" db="EMBL/GenBank/DDBJ databases">
        <title>WGS assembly of Panicum hallii.</title>
        <authorList>
            <person name="Lovell J."/>
            <person name="Jenkins J."/>
            <person name="Lowry D."/>
            <person name="Mamidi S."/>
            <person name="Sreedasyam A."/>
            <person name="Weng X."/>
            <person name="Barry K."/>
            <person name="Bonette J."/>
            <person name="Campitelli B."/>
            <person name="Daum C."/>
            <person name="Gordon S."/>
            <person name="Gould B."/>
            <person name="Lipzen A."/>
            <person name="Macqueen A."/>
            <person name="Palacio-Mejia J."/>
            <person name="Plott C."/>
            <person name="Shakirov E."/>
            <person name="Shu S."/>
            <person name="Yoshinaga Y."/>
            <person name="Zane M."/>
            <person name="Rokhsar D."/>
            <person name="Grimwood J."/>
            <person name="Schmutz J."/>
            <person name="Juenger T."/>
        </authorList>
    </citation>
    <scope>NUCLEOTIDE SEQUENCE [LARGE SCALE GENOMIC DNA]</scope>
    <source>
        <strain evidence="2">FIL2</strain>
    </source>
</reference>
<proteinExistence type="predicted"/>
<name>A0A2S3GNJ0_9POAL</name>
<feature type="region of interest" description="Disordered" evidence="1">
    <location>
        <begin position="104"/>
        <end position="128"/>
    </location>
</feature>
<dbReference type="AlphaFoldDB" id="A0A2S3GNJ0"/>
<sequence length="128" mass="13756">MVLAKSRAPNRRRRRRRRSDRAKDAHPRRSTNSGRRIHHHSHGSGLPQHDITGLPFAALIARHPARSSIGADASVNRQRHPCSGHSCAWPGTLRLSPTTLRPPTAAGRQAGGANAVCSSSMPCAPSGN</sequence>
<organism evidence="2">
    <name type="scientific">Panicum hallii</name>
    <dbReference type="NCBI Taxonomy" id="206008"/>
    <lineage>
        <taxon>Eukaryota</taxon>
        <taxon>Viridiplantae</taxon>
        <taxon>Streptophyta</taxon>
        <taxon>Embryophyta</taxon>
        <taxon>Tracheophyta</taxon>
        <taxon>Spermatophyta</taxon>
        <taxon>Magnoliopsida</taxon>
        <taxon>Liliopsida</taxon>
        <taxon>Poales</taxon>
        <taxon>Poaceae</taxon>
        <taxon>PACMAD clade</taxon>
        <taxon>Panicoideae</taxon>
        <taxon>Panicodae</taxon>
        <taxon>Paniceae</taxon>
        <taxon>Panicinae</taxon>
        <taxon>Panicum</taxon>
        <taxon>Panicum sect. Panicum</taxon>
    </lineage>
</organism>
<dbReference type="Gramene" id="PAN05094">
    <property type="protein sequence ID" value="PAN05094"/>
    <property type="gene ID" value="PAHAL_1G114700"/>
</dbReference>
<feature type="region of interest" description="Disordered" evidence="1">
    <location>
        <begin position="1"/>
        <end position="51"/>
    </location>
</feature>
<feature type="compositionally biased region" description="Polar residues" evidence="1">
    <location>
        <begin position="116"/>
        <end position="128"/>
    </location>
</feature>
<dbReference type="Proteomes" id="UP000243499">
    <property type="component" value="Chromosome 1"/>
</dbReference>
<feature type="compositionally biased region" description="Basic residues" evidence="1">
    <location>
        <begin position="8"/>
        <end position="20"/>
    </location>
</feature>
<protein>
    <submittedName>
        <fullName evidence="2">Uncharacterized protein</fullName>
    </submittedName>
</protein>
<accession>A0A2S3GNJ0</accession>
<gene>
    <name evidence="2" type="ORF">PAHAL_1G114700</name>
</gene>
<dbReference type="EMBL" id="CM008046">
    <property type="protein sequence ID" value="PAN05094.1"/>
    <property type="molecule type" value="Genomic_DNA"/>
</dbReference>